<keyword evidence="2" id="KW-0934">Plastid</keyword>
<evidence type="ECO:0000313" key="2">
    <source>
        <dbReference type="EMBL" id="BAA04366.1"/>
    </source>
</evidence>
<reference evidence="2" key="1">
    <citation type="journal article" date="1993" name="Mol. Gen. Genet.">
        <title>Chloroplast DNA of black pine retains a residual inverted repeat lacking rRNA genes: nucleotide sequences of trnQ, trnK, psbA, trnI and trnH and the absence of rps16.</title>
        <authorList>
            <person name="Tsudzuki J."/>
            <person name="Nakashima K."/>
            <person name="Tsudzuki T."/>
            <person name="Hiratsuka J."/>
            <person name="Shibata M."/>
            <person name="Wakasugi T."/>
            <person name="Sugiura M."/>
        </authorList>
    </citation>
    <scope>NUCLEOTIDE SEQUENCE</scope>
</reference>
<proteinExistence type="predicted"/>
<dbReference type="EMBL" id="D17510">
    <property type="protein sequence ID" value="BAA04366.1"/>
    <property type="molecule type" value="Genomic_DNA"/>
</dbReference>
<feature type="region of interest" description="Disordered" evidence="1">
    <location>
        <begin position="1"/>
        <end position="23"/>
    </location>
</feature>
<dbReference type="PIR" id="T07488">
    <property type="entry name" value="T07488"/>
</dbReference>
<organism evidence="2">
    <name type="scientific">Pinus thunbergii</name>
    <name type="common">Japanese black pine</name>
    <name type="synonym">Pinus thunbergiana</name>
    <dbReference type="NCBI Taxonomy" id="3350"/>
    <lineage>
        <taxon>Eukaryota</taxon>
        <taxon>Viridiplantae</taxon>
        <taxon>Streptophyta</taxon>
        <taxon>Embryophyta</taxon>
        <taxon>Tracheophyta</taxon>
        <taxon>Spermatophyta</taxon>
        <taxon>Pinopsida</taxon>
        <taxon>Pinidae</taxon>
        <taxon>Conifers I</taxon>
        <taxon>Pinales</taxon>
        <taxon>Pinaceae</taxon>
        <taxon>Pinus</taxon>
        <taxon>Pinus subgen. Pinus</taxon>
    </lineage>
</organism>
<sequence length="40" mass="4449">MNVEFPYQEKGSNRVPCNGSDSDTVSYRGEGENCFSPPSY</sequence>
<keyword evidence="2" id="KW-0150">Chloroplast</keyword>
<reference evidence="2" key="2">
    <citation type="journal article" date="1994" name="Curr. Genet.">
        <title>A new gene encoding tRNA(Pro) (GGG) is present in the chloroplast genome of black pine: a compilation of 32 tRNA genes from black pine chloroplasts.</title>
        <authorList>
            <person name="Tsudzuki J."/>
            <person name="Ito S."/>
            <person name="Tsudzuki T."/>
            <person name="Wakasugi T."/>
            <person name="Sugiura M."/>
        </authorList>
    </citation>
    <scope>NUCLEOTIDE SEQUENCE</scope>
</reference>
<accession>Q32954</accession>
<name>Q32954_PINTH</name>
<protein>
    <submittedName>
        <fullName evidence="2">ORF40b</fullName>
    </submittedName>
</protein>
<reference evidence="2" key="3">
    <citation type="journal article" date="1994" name="Proc. Natl. Acad. Sci. U.S.A.">
        <title>Loss of all ndh genes as determined by sequencing the entire chloroplast genome of the black pine Pinus thunbergii.</title>
        <authorList>
            <person name="Wakasugi T."/>
            <person name="Tsudzuki J."/>
            <person name="Ito S."/>
            <person name="Nakashima K."/>
            <person name="Tsudzuki T."/>
            <person name="Sugiura M."/>
        </authorList>
    </citation>
    <scope>NUCLEOTIDE SEQUENCE</scope>
</reference>
<geneLocation type="chloroplast" evidence="2"/>
<evidence type="ECO:0000256" key="1">
    <source>
        <dbReference type="SAM" id="MobiDB-lite"/>
    </source>
</evidence>
<dbReference type="AlphaFoldDB" id="Q32954"/>